<proteinExistence type="predicted"/>
<sequence length="244" mass="24162">MGVAAAAFLAACGNGVEVGGPAAGTSPQGSPTSAASRSADSESASPTAPATTRSATPSKSPSSDAGSGKSEKPGKHRTSQKPDKPGDETSSAPSNSGTDSGGIATCTLGDLDVTVDTPAGAGGAGSQYVLLGFTNTSPDPCAIYGYPGVSFVGHHNGTQLGKPAVRDRSQSPHTVRLAPGATESGLLQIAQAANFDPQKCQPTTSDGFRVYPPGSYTAAYVPFKASACQGKVAQLTVYPVGSKS</sequence>
<feature type="compositionally biased region" description="Polar residues" evidence="1">
    <location>
        <begin position="88"/>
        <end position="98"/>
    </location>
</feature>
<evidence type="ECO:0000259" key="2">
    <source>
        <dbReference type="Pfam" id="PF14016"/>
    </source>
</evidence>
<evidence type="ECO:0000313" key="3">
    <source>
        <dbReference type="EMBL" id="GGL53625.1"/>
    </source>
</evidence>
<dbReference type="EMBL" id="BMMZ01000002">
    <property type="protein sequence ID" value="GGL53625.1"/>
    <property type="molecule type" value="Genomic_DNA"/>
</dbReference>
<organism evidence="3 4">
    <name type="scientific">Microlunatus endophyticus</name>
    <dbReference type="NCBI Taxonomy" id="1716077"/>
    <lineage>
        <taxon>Bacteria</taxon>
        <taxon>Bacillati</taxon>
        <taxon>Actinomycetota</taxon>
        <taxon>Actinomycetes</taxon>
        <taxon>Propionibacteriales</taxon>
        <taxon>Propionibacteriaceae</taxon>
        <taxon>Microlunatus</taxon>
    </lineage>
</organism>
<dbReference type="AlphaFoldDB" id="A0A917W0I4"/>
<feature type="compositionally biased region" description="Low complexity" evidence="1">
    <location>
        <begin position="33"/>
        <end position="65"/>
    </location>
</feature>
<dbReference type="InterPro" id="IPR025326">
    <property type="entry name" value="DUF4232"/>
</dbReference>
<gene>
    <name evidence="3" type="ORF">GCM10011575_10050</name>
</gene>
<evidence type="ECO:0000256" key="1">
    <source>
        <dbReference type="SAM" id="MobiDB-lite"/>
    </source>
</evidence>
<name>A0A917W0I4_9ACTN</name>
<comment type="caution">
    <text evidence="3">The sequence shown here is derived from an EMBL/GenBank/DDBJ whole genome shotgun (WGS) entry which is preliminary data.</text>
</comment>
<accession>A0A917W0I4</accession>
<feature type="domain" description="DUF4232" evidence="2">
    <location>
        <begin position="106"/>
        <end position="240"/>
    </location>
</feature>
<feature type="region of interest" description="Disordered" evidence="1">
    <location>
        <begin position="15"/>
        <end position="103"/>
    </location>
</feature>
<evidence type="ECO:0000313" key="4">
    <source>
        <dbReference type="Proteomes" id="UP000613840"/>
    </source>
</evidence>
<reference evidence="3" key="2">
    <citation type="submission" date="2020-09" db="EMBL/GenBank/DDBJ databases">
        <authorList>
            <person name="Sun Q."/>
            <person name="Zhou Y."/>
        </authorList>
    </citation>
    <scope>NUCLEOTIDE SEQUENCE</scope>
    <source>
        <strain evidence="3">CGMCC 4.7306</strain>
    </source>
</reference>
<protein>
    <recommendedName>
        <fullName evidence="2">DUF4232 domain-containing protein</fullName>
    </recommendedName>
</protein>
<keyword evidence="4" id="KW-1185">Reference proteome</keyword>
<dbReference type="Pfam" id="PF14016">
    <property type="entry name" value="DUF4232"/>
    <property type="match status" value="1"/>
</dbReference>
<reference evidence="3" key="1">
    <citation type="journal article" date="2014" name="Int. J. Syst. Evol. Microbiol.">
        <title>Complete genome sequence of Corynebacterium casei LMG S-19264T (=DSM 44701T), isolated from a smear-ripened cheese.</title>
        <authorList>
            <consortium name="US DOE Joint Genome Institute (JGI-PGF)"/>
            <person name="Walter F."/>
            <person name="Albersmeier A."/>
            <person name="Kalinowski J."/>
            <person name="Ruckert C."/>
        </authorList>
    </citation>
    <scope>NUCLEOTIDE SEQUENCE</scope>
    <source>
        <strain evidence="3">CGMCC 4.7306</strain>
    </source>
</reference>
<dbReference type="Proteomes" id="UP000613840">
    <property type="component" value="Unassembled WGS sequence"/>
</dbReference>